<evidence type="ECO:0000259" key="4">
    <source>
        <dbReference type="Pfam" id="PF24517"/>
    </source>
</evidence>
<keyword evidence="6" id="KW-1185">Reference proteome</keyword>
<dbReference type="GO" id="GO:0005576">
    <property type="term" value="C:extracellular region"/>
    <property type="evidence" value="ECO:0007669"/>
    <property type="project" value="UniProtKB-SubCell"/>
</dbReference>
<feature type="domain" description="Carbohydrate-binding module family 96" evidence="4">
    <location>
        <begin position="58"/>
        <end position="195"/>
    </location>
</feature>
<keyword evidence="2" id="KW-0964">Secreted</keyword>
<gene>
    <name evidence="5" type="ORF">MYMAC_006196</name>
</gene>
<proteinExistence type="predicted"/>
<accession>A0A250K3R1</accession>
<evidence type="ECO:0000313" key="5">
    <source>
        <dbReference type="EMBL" id="ATB50540.1"/>
    </source>
</evidence>
<dbReference type="AlphaFoldDB" id="A0A250K3R1"/>
<dbReference type="InterPro" id="IPR052918">
    <property type="entry name" value="Motility_Chemotaxis_Reg"/>
</dbReference>
<dbReference type="PANTHER" id="PTHR35580">
    <property type="entry name" value="CELL SURFACE GLYCOPROTEIN (S-LAYER PROTEIN)-LIKE PROTEIN"/>
    <property type="match status" value="1"/>
</dbReference>
<dbReference type="PROSITE" id="PS51257">
    <property type="entry name" value="PROKAR_LIPOPROTEIN"/>
    <property type="match status" value="1"/>
</dbReference>
<dbReference type="PANTHER" id="PTHR35580:SF1">
    <property type="entry name" value="PHYTASE-LIKE DOMAIN-CONTAINING PROTEIN"/>
    <property type="match status" value="1"/>
</dbReference>
<keyword evidence="3" id="KW-0732">Signal</keyword>
<sequence>MIVRRWRVGLGVLPILGVAVGCGGGGAEEAGGQRAQAAAVEARALPPGCEDLGREYNSTAHTVSDTYVVQGAPDTPHGTSPVLISDGNPRQEAYLRFRVDNATTATILQATLRLYAVDGSRDGPAVYATSADWGIHALTWNNRPPPIGEPLANVGPIASGTFVEYDVTAHVTGNGLHSFALVPEVGDGTDFASTRFSVYNQRPELRLRMRETVPRCQYWGTGGTVTQVLRGGEHANALATDSSGGFATLSTVHYDDAPYGTGLRLTRYDANGSSVWTRDYPQPGNWLTLGGLVLTPLGNLLVHGQYTGELDFGAGPIPGTGAGSHGFFVAKFSPTGQFVWARSFRSVVNDQGTVTQGQLLANGIATDANGSLILTGEFTGQMDLGGGILDAGPSTHPPSGYRGMFLAKFSWEGNHLWSHAFAASADGGTQGLAVAADSQGHVLVGGNTSGTNPLGSAAPQTPFIARFLPTGELQWARRLDGTTGSIRGVAAMPDDAVAFSGHVRGTFTFAGNALTAPVDWPDMVLGVLETSSTDRWGRLYGGDEGEYSRGLVVDAQGNLVTTGLFNSRTDLGGGTLNPYEAGEVNPYVASYGPDGSHRWSRAMGEGLIPTLLGLTPSGETFFGGYLLESEPIRVDQTNYSSDDGFTFLLRLSP</sequence>
<reference evidence="5 6" key="1">
    <citation type="submission" date="2017-06" db="EMBL/GenBank/DDBJ databases">
        <title>Sequencing and comparative analysis of myxobacterial genomes.</title>
        <authorList>
            <person name="Rupp O."/>
            <person name="Goesmann A."/>
            <person name="Sogaard-Andersen L."/>
        </authorList>
    </citation>
    <scope>NUCLEOTIDE SEQUENCE [LARGE SCALE GENOMIC DNA]</scope>
    <source>
        <strain evidence="5 6">DSM 14697</strain>
    </source>
</reference>
<organism evidence="5 6">
    <name type="scientific">Corallococcus macrosporus DSM 14697</name>
    <dbReference type="NCBI Taxonomy" id="1189310"/>
    <lineage>
        <taxon>Bacteria</taxon>
        <taxon>Pseudomonadati</taxon>
        <taxon>Myxococcota</taxon>
        <taxon>Myxococcia</taxon>
        <taxon>Myxococcales</taxon>
        <taxon>Cystobacterineae</taxon>
        <taxon>Myxococcaceae</taxon>
        <taxon>Corallococcus</taxon>
    </lineage>
</organism>
<dbReference type="KEGG" id="mmas:MYMAC_006196"/>
<dbReference type="NCBIfam" id="NF033679">
    <property type="entry name" value="DNRLRE_dom"/>
    <property type="match status" value="1"/>
</dbReference>
<evidence type="ECO:0000256" key="2">
    <source>
        <dbReference type="ARBA" id="ARBA00022525"/>
    </source>
</evidence>
<evidence type="ECO:0000256" key="1">
    <source>
        <dbReference type="ARBA" id="ARBA00004613"/>
    </source>
</evidence>
<name>A0A250K3R1_9BACT</name>
<dbReference type="Pfam" id="PF24517">
    <property type="entry name" value="CBM96"/>
    <property type="match status" value="1"/>
</dbReference>
<dbReference type="EMBL" id="CP022203">
    <property type="protein sequence ID" value="ATB50540.1"/>
    <property type="molecule type" value="Genomic_DNA"/>
</dbReference>
<comment type="subcellular location">
    <subcellularLocation>
        <location evidence="1">Secreted</location>
    </subcellularLocation>
</comment>
<dbReference type="Gene3D" id="2.80.10.50">
    <property type="match status" value="1"/>
</dbReference>
<dbReference type="InterPro" id="IPR055372">
    <property type="entry name" value="CBM96"/>
</dbReference>
<protein>
    <recommendedName>
        <fullName evidence="4">Carbohydrate-binding module family 96 domain-containing protein</fullName>
    </recommendedName>
</protein>
<dbReference type="Proteomes" id="UP000217343">
    <property type="component" value="Chromosome"/>
</dbReference>
<evidence type="ECO:0000256" key="3">
    <source>
        <dbReference type="ARBA" id="ARBA00022729"/>
    </source>
</evidence>
<dbReference type="SUPFAM" id="SSF63829">
    <property type="entry name" value="Calcium-dependent phosphotriesterase"/>
    <property type="match status" value="1"/>
</dbReference>
<evidence type="ECO:0000313" key="6">
    <source>
        <dbReference type="Proteomes" id="UP000217343"/>
    </source>
</evidence>